<keyword evidence="1" id="KW-1133">Transmembrane helix</keyword>
<keyword evidence="1" id="KW-0812">Transmembrane</keyword>
<feature type="transmembrane region" description="Helical" evidence="1">
    <location>
        <begin position="52"/>
        <end position="71"/>
    </location>
</feature>
<feature type="transmembrane region" description="Helical" evidence="1">
    <location>
        <begin position="120"/>
        <end position="147"/>
    </location>
</feature>
<feature type="transmembrane region" description="Helical" evidence="1">
    <location>
        <begin position="153"/>
        <end position="173"/>
    </location>
</feature>
<accession>A0A6J7M1W6</accession>
<evidence type="ECO:0000313" key="2">
    <source>
        <dbReference type="EMBL" id="CAB4974168.1"/>
    </source>
</evidence>
<dbReference type="AlphaFoldDB" id="A0A6J7M1W6"/>
<keyword evidence="1" id="KW-0472">Membrane</keyword>
<reference evidence="2" key="1">
    <citation type="submission" date="2020-05" db="EMBL/GenBank/DDBJ databases">
        <authorList>
            <person name="Chiriac C."/>
            <person name="Salcher M."/>
            <person name="Ghai R."/>
            <person name="Kavagutti S V."/>
        </authorList>
    </citation>
    <scope>NUCLEOTIDE SEQUENCE</scope>
</reference>
<evidence type="ECO:0000256" key="1">
    <source>
        <dbReference type="SAM" id="Phobius"/>
    </source>
</evidence>
<proteinExistence type="predicted"/>
<sequence>MFALLLILACVVLIASVGRVFADDTPTVVKPIWILVVGVVGEATVTADRSGTGALVFLCLLVGMWGVVEFARGTFRRVLRPTFGKRVEHGEDPTGVNVAGRRDHGARLVLRRSVAQSREWILAHLFFGPLLVGGLTALVFFAVEVLFKHDVGFTAILAVGVWIMGTTIGCLALRADRKGPANTEAHIGRRGPRR</sequence>
<organism evidence="2">
    <name type="scientific">freshwater metagenome</name>
    <dbReference type="NCBI Taxonomy" id="449393"/>
    <lineage>
        <taxon>unclassified sequences</taxon>
        <taxon>metagenomes</taxon>
        <taxon>ecological metagenomes</taxon>
    </lineage>
</organism>
<dbReference type="EMBL" id="CAFBON010000006">
    <property type="protein sequence ID" value="CAB4974168.1"/>
    <property type="molecule type" value="Genomic_DNA"/>
</dbReference>
<gene>
    <name evidence="2" type="ORF">UFOPK3954_00129</name>
</gene>
<name>A0A6J7M1W6_9ZZZZ</name>
<protein>
    <submittedName>
        <fullName evidence="2">Unannotated protein</fullName>
    </submittedName>
</protein>